<dbReference type="PANTHER" id="PTHR44533:SF4">
    <property type="entry name" value="DEAD_H RNA HELICASE, PUTATIVE-RELATED"/>
    <property type="match status" value="1"/>
</dbReference>
<dbReference type="EMBL" id="JBBPBF010000017">
    <property type="protein sequence ID" value="KAK7610484.1"/>
    <property type="molecule type" value="Genomic_DNA"/>
</dbReference>
<feature type="region of interest" description="Disordered" evidence="5">
    <location>
        <begin position="508"/>
        <end position="544"/>
    </location>
</feature>
<reference evidence="8 9" key="1">
    <citation type="submission" date="2024-04" db="EMBL/GenBank/DDBJ databases">
        <title>Phyllosticta paracitricarpa is synonymous to the EU quarantine fungus P. citricarpa based on phylogenomic analyses.</title>
        <authorList>
            <consortium name="Lawrence Berkeley National Laboratory"/>
            <person name="Van ingen-buijs V.A."/>
            <person name="Van westerhoven A.C."/>
            <person name="Haridas S."/>
            <person name="Skiadas P."/>
            <person name="Martin F."/>
            <person name="Groenewald J.Z."/>
            <person name="Crous P.W."/>
            <person name="Seidl M.F."/>
        </authorList>
    </citation>
    <scope>NUCLEOTIDE SEQUENCE [LARGE SCALE GENOMIC DNA]</scope>
    <source>
        <strain evidence="8 9">CBS 141358</strain>
    </source>
</reference>
<feature type="compositionally biased region" description="Basic and acidic residues" evidence="5">
    <location>
        <begin position="1714"/>
        <end position="1726"/>
    </location>
</feature>
<dbReference type="Pfam" id="PF26076">
    <property type="entry name" value="WHD_DDX60"/>
    <property type="match status" value="1"/>
</dbReference>
<protein>
    <recommendedName>
        <fullName evidence="10">DEAD/DEAH box helicase</fullName>
    </recommendedName>
</protein>
<feature type="domain" description="Helicase C-terminal" evidence="7">
    <location>
        <begin position="1160"/>
        <end position="1331"/>
    </location>
</feature>
<dbReference type="SMART" id="SM00490">
    <property type="entry name" value="HELICc"/>
    <property type="match status" value="1"/>
</dbReference>
<keyword evidence="4" id="KW-0067">ATP-binding</keyword>
<evidence type="ECO:0000259" key="6">
    <source>
        <dbReference type="PROSITE" id="PS51192"/>
    </source>
</evidence>
<evidence type="ECO:0000313" key="8">
    <source>
        <dbReference type="EMBL" id="KAK7610484.1"/>
    </source>
</evidence>
<dbReference type="PANTHER" id="PTHR44533">
    <property type="entry name" value="DEAD/H RNA HELICASE, PUTATIVE-RELATED"/>
    <property type="match status" value="1"/>
</dbReference>
<dbReference type="SMART" id="SM00487">
    <property type="entry name" value="DEXDc"/>
    <property type="match status" value="1"/>
</dbReference>
<dbReference type="InterPro" id="IPR014001">
    <property type="entry name" value="Helicase_ATP-bd"/>
</dbReference>
<proteinExistence type="predicted"/>
<evidence type="ECO:0000259" key="7">
    <source>
        <dbReference type="PROSITE" id="PS51194"/>
    </source>
</evidence>
<evidence type="ECO:0000256" key="2">
    <source>
        <dbReference type="ARBA" id="ARBA00022801"/>
    </source>
</evidence>
<keyword evidence="9" id="KW-1185">Reference proteome</keyword>
<gene>
    <name evidence="8" type="ORF">JOL62DRAFT_99325</name>
</gene>
<dbReference type="Pfam" id="PF00270">
    <property type="entry name" value="DEAD"/>
    <property type="match status" value="1"/>
</dbReference>
<dbReference type="InterPro" id="IPR052431">
    <property type="entry name" value="SKI2_subfamily_helicases"/>
</dbReference>
<keyword evidence="3" id="KW-0347">Helicase</keyword>
<evidence type="ECO:0000313" key="9">
    <source>
        <dbReference type="Proteomes" id="UP001367316"/>
    </source>
</evidence>
<dbReference type="InterPro" id="IPR027417">
    <property type="entry name" value="P-loop_NTPase"/>
</dbReference>
<evidence type="ECO:0000256" key="5">
    <source>
        <dbReference type="SAM" id="MobiDB-lite"/>
    </source>
</evidence>
<dbReference type="InterPro" id="IPR001650">
    <property type="entry name" value="Helicase_C-like"/>
</dbReference>
<feature type="region of interest" description="Disordered" evidence="5">
    <location>
        <begin position="1694"/>
        <end position="1728"/>
    </location>
</feature>
<sequence>MGPLSKEPPDLGKVQLYGNLYSRRVDLVGDYAGSEPFLVEGDSLLLECLSDKLLDFQDGFQMLHAAWLVECFLSNLAQRKCNFDLVFFDDHEDLCLPAHKIGVAVAKYRLARAVILRHLQANLAHASSTIKILVFPSLHTPAFNTALKSGGYLFVMMNDGAADECFCSEHTRNKAIFRTAIFDILDRGYNVALANGLEWRDTKVIASVLEGNTKSKPREPKSHELAETKRCDGFFGHEMYEVFSRCHRLALQTLPERLYLVTATLATMLSTEDCPNSYAAAFLTHCALQHQLPLESRARTVTSSSVETQQFLQKFAEVSRDIMCSSFWQSFVSKGQMSSADIADLVDGRLFNDIVDGSYTNIALNEESSAIIKSMTDLIASAAEISPQFEKRHCLDSGKNDRQRLPAHHKLLPFSDSVFDKHLAPIKLDVDKHSAQSSTVGSCRAFRELTHWHNANRPLDRKAILAAKDNRGFYARRRDQRFMAEMMAYAASLTNAVGKALEPETVVVQASKSSASHSTKGKQQSSQTGPSGVGKGKQPSKKQAILDQRAVEKKRKDIQSASKTLSSWHSVCKEIQKAQQPADRYTKALRHLNSLPISKQEIVGLEVELYALNCLLELWMSSITASPKSPNYSLAAKIWECVARLKNTPDMTKSIASRLRKAVDALGLSFAISEPSSEDRKLPYEFSLRPGKASALRIPCSSKEFQLLHCGPYFDRKMDSAVDDRVPFLPDGWQRKVLDVVDAEKSLFVVAPTSAGKTFISFYAMKKVLECSDDGVIVYVAPTKALVNQIAAEIQARFSKSYKHGGKSVWGIHTRDYRVNNATGCQVLVTVPHILQIMLLSPAHADSWSARIKRIIFDEVHCISQTDDGIVWEQLLLLAPCPIIALSATVGNPQEFQGWLASTQKAIGNDLVMVNHPHRYSDLRKFVYTSPKDFQFTGLPKEPLITRVGLDKGINFQFVHPVAALLNRSRGIPVDFALEARDCFTLWKAMHAHQTETHRVPTSLDPEKALPTIITQADTIKWSQDLKQFLAEWMADQDSPFDTVVKELGSDLYRIEAGNDTDLDVPDMVETVLPLLHHLHEQSALPAILFSFDRSICEDICTTVVYKLKRAESKWKDTSPVWAKKMESWEKWNKSQKSMSKKRAVTKTSSVHEDGMGKADLEREAASMDADSWEIFDPNAPIDGFHFLERTKLQQSELEAYAEELRFRGVSEGLIEALSRGIGVHHAGMNRKYRHVVELLFRKGLLRVVVATGTLALGINMPCKTVAFCGDSVFLTALNFRQAAGRAGRRGFDVLGNVVFHGIPVSKVCRLLSSRLPEITGHFPLTTTLVLRLCTLLSESKHSEHAVRSVDALLSQPRLYLGGDENRMSVLHHLRFSLEYLRRQCLLDQHGKPLNFAGCVSHLYYAEPSNLAFHALLKDGYFHKLCAGIRKKPKMTERVTRTLMLVLAHIFGRYNLPQVTKESVEVIKSSSSVVILPDLPEEAANILHQHNQEILGIFSAYVHTFVSQHVADPDCHLPLTRIKYGGTDNATSNNPNGAVFNTIRSPFVALSGHDDGSISSIGELCRTVRAGVFLEEAVIPYLPLATELPLNGYLLDFFKHGDIGALVDANRIKKGDVWFLLNDFSMVMATIIASLTAFVNGGEGDVEDLLVVGDGDAHEEKVEDQLCDQAAPTEREKTLPARVKISKKKVADNWDDEDEELDGGASNVIPETNGHVEDGMEPHGWDDNDGESNLLDVLFAFQKLADEFNQKFKAMWA</sequence>
<dbReference type="Gene3D" id="3.40.50.300">
    <property type="entry name" value="P-loop containing nucleotide triphosphate hydrolases"/>
    <property type="match status" value="2"/>
</dbReference>
<comment type="caution">
    <text evidence="8">The sequence shown here is derived from an EMBL/GenBank/DDBJ whole genome shotgun (WGS) entry which is preliminary data.</text>
</comment>
<dbReference type="CDD" id="cd18025">
    <property type="entry name" value="DEXHc_DDX60"/>
    <property type="match status" value="1"/>
</dbReference>
<dbReference type="Proteomes" id="UP001367316">
    <property type="component" value="Unassembled WGS sequence"/>
</dbReference>
<dbReference type="Pfam" id="PF23002">
    <property type="entry name" value="PIN-like_DDX60"/>
    <property type="match status" value="1"/>
</dbReference>
<organism evidence="8 9">
    <name type="scientific">Phyllosticta paracitricarpa</name>
    <dbReference type="NCBI Taxonomy" id="2016321"/>
    <lineage>
        <taxon>Eukaryota</taxon>
        <taxon>Fungi</taxon>
        <taxon>Dikarya</taxon>
        <taxon>Ascomycota</taxon>
        <taxon>Pezizomycotina</taxon>
        <taxon>Dothideomycetes</taxon>
        <taxon>Dothideomycetes incertae sedis</taxon>
        <taxon>Botryosphaeriales</taxon>
        <taxon>Phyllostictaceae</taxon>
        <taxon>Phyllosticta</taxon>
    </lineage>
</organism>
<evidence type="ECO:0000256" key="4">
    <source>
        <dbReference type="ARBA" id="ARBA00022840"/>
    </source>
</evidence>
<dbReference type="InterPro" id="IPR059032">
    <property type="entry name" value="WHD_DDX60"/>
</dbReference>
<dbReference type="SUPFAM" id="SSF52540">
    <property type="entry name" value="P-loop containing nucleoside triphosphate hydrolases"/>
    <property type="match status" value="1"/>
</dbReference>
<evidence type="ECO:0000256" key="3">
    <source>
        <dbReference type="ARBA" id="ARBA00022806"/>
    </source>
</evidence>
<keyword evidence="1" id="KW-0547">Nucleotide-binding</keyword>
<dbReference type="Pfam" id="PF00271">
    <property type="entry name" value="Helicase_C"/>
    <property type="match status" value="1"/>
</dbReference>
<accession>A0ABR1N6L6</accession>
<name>A0ABR1N6L6_9PEZI</name>
<evidence type="ECO:0000256" key="1">
    <source>
        <dbReference type="ARBA" id="ARBA00022741"/>
    </source>
</evidence>
<dbReference type="PROSITE" id="PS51192">
    <property type="entry name" value="HELICASE_ATP_BIND_1"/>
    <property type="match status" value="1"/>
</dbReference>
<dbReference type="InterPro" id="IPR011545">
    <property type="entry name" value="DEAD/DEAH_box_helicase_dom"/>
</dbReference>
<dbReference type="PROSITE" id="PS51194">
    <property type="entry name" value="HELICASE_CTER"/>
    <property type="match status" value="1"/>
</dbReference>
<evidence type="ECO:0008006" key="10">
    <source>
        <dbReference type="Google" id="ProtNLM"/>
    </source>
</evidence>
<keyword evidence="2" id="KW-0378">Hydrolase</keyword>
<dbReference type="InterPro" id="IPR055124">
    <property type="entry name" value="PIN-like_DDX60"/>
</dbReference>
<feature type="domain" description="Helicase ATP-binding" evidence="6">
    <location>
        <begin position="738"/>
        <end position="908"/>
    </location>
</feature>
<feature type="compositionally biased region" description="Polar residues" evidence="5">
    <location>
        <begin position="508"/>
        <end position="530"/>
    </location>
</feature>